<dbReference type="RefSeq" id="WP_146881645.1">
    <property type="nucleotide sequence ID" value="NZ_BJXB01000001.1"/>
</dbReference>
<dbReference type="AlphaFoldDB" id="A0A511MWD5"/>
<evidence type="ECO:0000313" key="2">
    <source>
        <dbReference type="Proteomes" id="UP000321306"/>
    </source>
</evidence>
<protein>
    <submittedName>
        <fullName evidence="1">Uncharacterized protein</fullName>
    </submittedName>
</protein>
<dbReference type="OrthoDB" id="9902818at2"/>
<keyword evidence="2" id="KW-1185">Reference proteome</keyword>
<evidence type="ECO:0000313" key="1">
    <source>
        <dbReference type="EMBL" id="GEM44487.1"/>
    </source>
</evidence>
<accession>A0A511MWD5</accession>
<dbReference type="EMBL" id="BJXB01000001">
    <property type="protein sequence ID" value="GEM44487.1"/>
    <property type="molecule type" value="Genomic_DNA"/>
</dbReference>
<proteinExistence type="predicted"/>
<dbReference type="Proteomes" id="UP000321306">
    <property type="component" value="Unassembled WGS sequence"/>
</dbReference>
<name>A0A511MWD5_DEIC1</name>
<comment type="caution">
    <text evidence="1">The sequence shown here is derived from an EMBL/GenBank/DDBJ whole genome shotgun (WGS) entry which is preliminary data.</text>
</comment>
<organism evidence="1 2">
    <name type="scientific">Deinococcus cellulosilyticus (strain DSM 18568 / NBRC 106333 / KACC 11606 / 5516J-15)</name>
    <dbReference type="NCBI Taxonomy" id="1223518"/>
    <lineage>
        <taxon>Bacteria</taxon>
        <taxon>Thermotogati</taxon>
        <taxon>Deinococcota</taxon>
        <taxon>Deinococci</taxon>
        <taxon>Deinococcales</taxon>
        <taxon>Deinococcaceae</taxon>
        <taxon>Deinococcus</taxon>
    </lineage>
</organism>
<gene>
    <name evidence="1" type="ORF">DC3_01220</name>
</gene>
<reference evidence="1 2" key="1">
    <citation type="submission" date="2019-07" db="EMBL/GenBank/DDBJ databases">
        <title>Whole genome shotgun sequence of Deinococcus cellulosilyticus NBRC 106333.</title>
        <authorList>
            <person name="Hosoyama A."/>
            <person name="Uohara A."/>
            <person name="Ohji S."/>
            <person name="Ichikawa N."/>
        </authorList>
    </citation>
    <scope>NUCLEOTIDE SEQUENCE [LARGE SCALE GENOMIC DNA]</scope>
    <source>
        <strain evidence="1 2">NBRC 106333</strain>
    </source>
</reference>
<sequence length="67" mass="7580">MNDLLFIPAGTLVMCPGFVQGTVQKTDGQYVQVVAEDARREFWFPLPLLLQWNAHRLNVNVNPEPAL</sequence>